<evidence type="ECO:0000256" key="3">
    <source>
        <dbReference type="ARBA" id="ARBA00023163"/>
    </source>
</evidence>
<dbReference type="AlphaFoldDB" id="A0A3E3DU81"/>
<evidence type="ECO:0000259" key="4">
    <source>
        <dbReference type="PROSITE" id="PS01124"/>
    </source>
</evidence>
<proteinExistence type="predicted"/>
<organism evidence="5 6">
    <name type="scientific">Faecalicoccus pleomorphus</name>
    <dbReference type="NCBI Taxonomy" id="1323"/>
    <lineage>
        <taxon>Bacteria</taxon>
        <taxon>Bacillati</taxon>
        <taxon>Bacillota</taxon>
        <taxon>Erysipelotrichia</taxon>
        <taxon>Erysipelotrichales</taxon>
        <taxon>Erysipelotrichaceae</taxon>
        <taxon>Faecalicoccus</taxon>
    </lineage>
</organism>
<dbReference type="SUPFAM" id="SSF46689">
    <property type="entry name" value="Homeodomain-like"/>
    <property type="match status" value="2"/>
</dbReference>
<accession>A0A3E3DU81</accession>
<dbReference type="NCBIfam" id="TIGR04094">
    <property type="entry name" value="adjacent_YSIRK"/>
    <property type="match status" value="1"/>
</dbReference>
<keyword evidence="2" id="KW-0238">DNA-binding</keyword>
<dbReference type="Gene3D" id="1.10.10.60">
    <property type="entry name" value="Homeodomain-like"/>
    <property type="match status" value="2"/>
</dbReference>
<evidence type="ECO:0000313" key="5">
    <source>
        <dbReference type="EMBL" id="RGD72781.1"/>
    </source>
</evidence>
<protein>
    <submittedName>
        <fullName evidence="5">YSIRK-targeted surface antigen transcriptional regulator</fullName>
    </submittedName>
</protein>
<dbReference type="GO" id="GO:0043565">
    <property type="term" value="F:sequence-specific DNA binding"/>
    <property type="evidence" value="ECO:0007669"/>
    <property type="project" value="InterPro"/>
</dbReference>
<dbReference type="PANTHER" id="PTHR43280:SF25">
    <property type="entry name" value="ARABINOSE OPERON REGULATORY PROTEIN"/>
    <property type="match status" value="1"/>
</dbReference>
<dbReference type="PROSITE" id="PS01124">
    <property type="entry name" value="HTH_ARAC_FAMILY_2"/>
    <property type="match status" value="1"/>
</dbReference>
<dbReference type="RefSeq" id="WP_117447310.1">
    <property type="nucleotide sequence ID" value="NZ_JAQLXP010000025.1"/>
</dbReference>
<dbReference type="SMART" id="SM00342">
    <property type="entry name" value="HTH_ARAC"/>
    <property type="match status" value="1"/>
</dbReference>
<keyword evidence="3" id="KW-0804">Transcription</keyword>
<reference evidence="5 6" key="1">
    <citation type="submission" date="2018-08" db="EMBL/GenBank/DDBJ databases">
        <title>A genome reference for cultivated species of the human gut microbiota.</title>
        <authorList>
            <person name="Zou Y."/>
            <person name="Xue W."/>
            <person name="Luo G."/>
        </authorList>
    </citation>
    <scope>NUCLEOTIDE SEQUENCE [LARGE SCALE GENOMIC DNA]</scope>
    <source>
        <strain evidence="5 6">TF08-11</strain>
    </source>
</reference>
<evidence type="ECO:0000313" key="6">
    <source>
        <dbReference type="Proteomes" id="UP000260721"/>
    </source>
</evidence>
<name>A0A3E3DU81_9FIRM</name>
<evidence type="ECO:0000256" key="2">
    <source>
        <dbReference type="ARBA" id="ARBA00023125"/>
    </source>
</evidence>
<evidence type="ECO:0000256" key="1">
    <source>
        <dbReference type="ARBA" id="ARBA00023015"/>
    </source>
</evidence>
<comment type="caution">
    <text evidence="5">The sequence shown here is derived from an EMBL/GenBank/DDBJ whole genome shotgun (WGS) entry which is preliminary data.</text>
</comment>
<dbReference type="GO" id="GO:0003700">
    <property type="term" value="F:DNA-binding transcription factor activity"/>
    <property type="evidence" value="ECO:0007669"/>
    <property type="project" value="InterPro"/>
</dbReference>
<gene>
    <name evidence="5" type="ORF">DXC78_12410</name>
</gene>
<sequence length="414" mass="48704">MELTGKELQNIKALHVTTKIPVHIYDLCFKLLKVYTSGNRYEIPYDFSRMHPENTHCRDHIWYEYGWLKEIFIFVRHKDVIITLGPFLTNHIEPEEIENLVESGKIKSQSSAAGKKWFPYYEHLPIYALGDIRDFVILLGAILNIDLEEVYSRRLHVEVYQNELELKERASNRPFFEDLESEQYAFYYENKIMELVAKGDLDTLKQGVAKIGCSVIPTWHNDSVRTEKNYTIVILEKLSSLALHMGKDVLETIRLREFYIKKLEQKEKLVDVLAVRDSAIIHFTKELHDLANSAYSPFILSVIQYINLKIYGPYRPLDVAKHFYMSESSLRRQFKREVHMSMTEYTNQRKISIAKIFLSTGIPVAECSKRLGFFDSSHFYRTFKKYEGITPKQFLNRTTPKGFDESFLLDEELY</sequence>
<dbReference type="Pfam" id="PF12833">
    <property type="entry name" value="HTH_18"/>
    <property type="match status" value="1"/>
</dbReference>
<feature type="domain" description="HTH araC/xylS-type" evidence="4">
    <location>
        <begin position="300"/>
        <end position="397"/>
    </location>
</feature>
<dbReference type="PANTHER" id="PTHR43280">
    <property type="entry name" value="ARAC-FAMILY TRANSCRIPTIONAL REGULATOR"/>
    <property type="match status" value="1"/>
</dbReference>
<dbReference type="EMBL" id="QUSK01000043">
    <property type="protein sequence ID" value="RGD72781.1"/>
    <property type="molecule type" value="Genomic_DNA"/>
</dbReference>
<dbReference type="InterPro" id="IPR024022">
    <property type="entry name" value="Tscrpt_reg_HTH_surface_antigen"/>
</dbReference>
<dbReference type="Proteomes" id="UP000260721">
    <property type="component" value="Unassembled WGS sequence"/>
</dbReference>
<keyword evidence="1" id="KW-0805">Transcription regulation</keyword>
<dbReference type="InterPro" id="IPR018060">
    <property type="entry name" value="HTH_AraC"/>
</dbReference>
<dbReference type="InterPro" id="IPR009057">
    <property type="entry name" value="Homeodomain-like_sf"/>
</dbReference>